<accession>A0A4Y2AZX7</accession>
<reference evidence="1 2" key="1">
    <citation type="journal article" date="2019" name="Sci. Rep.">
        <title>Orb-weaving spider Araneus ventricosus genome elucidates the spidroin gene catalogue.</title>
        <authorList>
            <person name="Kono N."/>
            <person name="Nakamura H."/>
            <person name="Ohtoshi R."/>
            <person name="Moran D.A.P."/>
            <person name="Shinohara A."/>
            <person name="Yoshida Y."/>
            <person name="Fujiwara M."/>
            <person name="Mori M."/>
            <person name="Tomita M."/>
            <person name="Arakawa K."/>
        </authorList>
    </citation>
    <scope>NUCLEOTIDE SEQUENCE [LARGE SCALE GENOMIC DNA]</scope>
</reference>
<sequence length="131" mass="15493">MHKLYIEKCNAENVQDRFKVKQCTYRNIFNNEFNLSFGHPKSDTYKAAFEAQQADRELARISHRTVYITLDFQQTMPLPRPSASKAFYLCQMWFYNLRIHIITSDVEKKLYSAHRQKIKPLGVVVRFSVAL</sequence>
<dbReference type="EMBL" id="BGPR01000043">
    <property type="protein sequence ID" value="GBL85420.1"/>
    <property type="molecule type" value="Genomic_DNA"/>
</dbReference>
<evidence type="ECO:0000313" key="1">
    <source>
        <dbReference type="EMBL" id="GBL85420.1"/>
    </source>
</evidence>
<comment type="caution">
    <text evidence="1">The sequence shown here is derived from an EMBL/GenBank/DDBJ whole genome shotgun (WGS) entry which is preliminary data.</text>
</comment>
<name>A0A4Y2AZX7_ARAVE</name>
<dbReference type="OrthoDB" id="6417774at2759"/>
<dbReference type="AlphaFoldDB" id="A0A4Y2AZX7"/>
<keyword evidence="2" id="KW-1185">Reference proteome</keyword>
<dbReference type="Proteomes" id="UP000499080">
    <property type="component" value="Unassembled WGS sequence"/>
</dbReference>
<gene>
    <name evidence="1" type="ORF">AVEN_34608_1</name>
</gene>
<protein>
    <submittedName>
        <fullName evidence="1">Uncharacterized protein</fullName>
    </submittedName>
</protein>
<organism evidence="1 2">
    <name type="scientific">Araneus ventricosus</name>
    <name type="common">Orbweaver spider</name>
    <name type="synonym">Epeira ventricosa</name>
    <dbReference type="NCBI Taxonomy" id="182803"/>
    <lineage>
        <taxon>Eukaryota</taxon>
        <taxon>Metazoa</taxon>
        <taxon>Ecdysozoa</taxon>
        <taxon>Arthropoda</taxon>
        <taxon>Chelicerata</taxon>
        <taxon>Arachnida</taxon>
        <taxon>Araneae</taxon>
        <taxon>Araneomorphae</taxon>
        <taxon>Entelegynae</taxon>
        <taxon>Araneoidea</taxon>
        <taxon>Araneidae</taxon>
        <taxon>Araneus</taxon>
    </lineage>
</organism>
<evidence type="ECO:0000313" key="2">
    <source>
        <dbReference type="Proteomes" id="UP000499080"/>
    </source>
</evidence>
<proteinExistence type="predicted"/>